<dbReference type="EMBL" id="CAJB01000351">
    <property type="protein sequence ID" value="CCH79320.1"/>
    <property type="molecule type" value="Genomic_DNA"/>
</dbReference>
<dbReference type="Proteomes" id="UP000035721">
    <property type="component" value="Unassembled WGS sequence"/>
</dbReference>
<dbReference type="Gene3D" id="1.10.10.10">
    <property type="entry name" value="Winged helix-like DNA-binding domain superfamily/Winged helix DNA-binding domain"/>
    <property type="match status" value="1"/>
</dbReference>
<dbReference type="OrthoDB" id="5932488at2"/>
<dbReference type="InterPro" id="IPR016032">
    <property type="entry name" value="Sig_transdc_resp-reg_C-effctor"/>
</dbReference>
<dbReference type="GO" id="GO:0006355">
    <property type="term" value="P:regulation of DNA-templated transcription"/>
    <property type="evidence" value="ECO:0007669"/>
    <property type="project" value="InterPro"/>
</dbReference>
<dbReference type="STRING" id="1194083.BN12_4140011"/>
<evidence type="ECO:0000313" key="1">
    <source>
        <dbReference type="EMBL" id="CCH79320.1"/>
    </source>
</evidence>
<dbReference type="InterPro" id="IPR036388">
    <property type="entry name" value="WH-like_DNA-bd_sf"/>
</dbReference>
<keyword evidence="2" id="KW-1185">Reference proteome</keyword>
<accession>A0A077M5I9</accession>
<organism evidence="1 2">
    <name type="scientific">Nostocoides japonicum T1-X7</name>
    <dbReference type="NCBI Taxonomy" id="1194083"/>
    <lineage>
        <taxon>Bacteria</taxon>
        <taxon>Bacillati</taxon>
        <taxon>Actinomycetota</taxon>
        <taxon>Actinomycetes</taxon>
        <taxon>Micrococcales</taxon>
        <taxon>Intrasporangiaceae</taxon>
        <taxon>Nostocoides</taxon>
    </lineage>
</organism>
<dbReference type="AlphaFoldDB" id="A0A077M5I9"/>
<comment type="caution">
    <text evidence="1">The sequence shown here is derived from an EMBL/GenBank/DDBJ whole genome shotgun (WGS) entry which is preliminary data.</text>
</comment>
<proteinExistence type="predicted"/>
<evidence type="ECO:0000313" key="2">
    <source>
        <dbReference type="Proteomes" id="UP000035721"/>
    </source>
</evidence>
<protein>
    <submittedName>
        <fullName evidence="1">Putative transcriptional regulator</fullName>
    </submittedName>
</protein>
<dbReference type="RefSeq" id="WP_048555781.1">
    <property type="nucleotide sequence ID" value="NZ_HF570958.1"/>
</dbReference>
<reference evidence="1 2" key="1">
    <citation type="journal article" date="2013" name="ISME J.">
        <title>A metabolic model for members of the genus Tetrasphaera involved in enhanced biological phosphorus removal.</title>
        <authorList>
            <person name="Kristiansen R."/>
            <person name="Nguyen H.T.T."/>
            <person name="Saunders A.M."/>
            <person name="Nielsen J.L."/>
            <person name="Wimmer R."/>
            <person name="Le V.Q."/>
            <person name="McIlroy S.J."/>
            <person name="Petrovski S."/>
            <person name="Seviour R.J."/>
            <person name="Calteau A."/>
            <person name="Nielsen K.L."/>
            <person name="Nielsen P.H."/>
        </authorList>
    </citation>
    <scope>NUCLEOTIDE SEQUENCE [LARGE SCALE GENOMIC DNA]</scope>
    <source>
        <strain evidence="1 2">T1-X7</strain>
    </source>
</reference>
<name>A0A077M5I9_9MICO</name>
<gene>
    <name evidence="1" type="ORF">BN12_4140011</name>
</gene>
<sequence length="274" mass="30302">MARDPDRVERPLDVLSAALDAQMADLEQRRNDFIEMRAAVLRLRAIVDDESRTDAAEPLPLEFAAEQTERLLDFSEGLVRTSILTVEEGPGTDEAMVRDLQERVAEGFVQRALYDAQVAATASGRRWMDSWAAVGEEQRIATTVPGEFAVFGSHAVVATSEWKDTSSGYVLIRNPMIVAAFAALFDLAYGTAVPVVPRDQGEDEHLIQLLALGMKDEAIARYLGWGLRTVRRRVARLMEIHGVDTRFQLGAAVTAAGRVGPRRRTTVQVRGRAR</sequence>
<dbReference type="GO" id="GO:0003677">
    <property type="term" value="F:DNA binding"/>
    <property type="evidence" value="ECO:0007669"/>
    <property type="project" value="InterPro"/>
</dbReference>
<dbReference type="SUPFAM" id="SSF46894">
    <property type="entry name" value="C-terminal effector domain of the bipartite response regulators"/>
    <property type="match status" value="1"/>
</dbReference>